<evidence type="ECO:0000313" key="11">
    <source>
        <dbReference type="Proteomes" id="UP000575083"/>
    </source>
</evidence>
<dbReference type="SUPFAM" id="SSF48452">
    <property type="entry name" value="TPR-like"/>
    <property type="match status" value="1"/>
</dbReference>
<dbReference type="Pfam" id="PF14559">
    <property type="entry name" value="TPR_19"/>
    <property type="match status" value="1"/>
</dbReference>
<dbReference type="Pfam" id="PF13844">
    <property type="entry name" value="Glyco_transf_41"/>
    <property type="match status" value="2"/>
</dbReference>
<dbReference type="GO" id="GO:0097363">
    <property type="term" value="F:protein O-acetylglucosaminyltransferase activity"/>
    <property type="evidence" value="ECO:0007669"/>
    <property type="project" value="UniProtKB-EC"/>
</dbReference>
<dbReference type="AlphaFoldDB" id="A0A7X0PGE4"/>
<evidence type="ECO:0000256" key="3">
    <source>
        <dbReference type="ARBA" id="ARBA00011970"/>
    </source>
</evidence>
<dbReference type="Proteomes" id="UP000575083">
    <property type="component" value="Unassembled WGS sequence"/>
</dbReference>
<evidence type="ECO:0000256" key="2">
    <source>
        <dbReference type="ARBA" id="ARBA00005386"/>
    </source>
</evidence>
<dbReference type="PANTHER" id="PTHR44835:SF1">
    <property type="entry name" value="PROTEIN O-GLCNAC TRANSFERASE"/>
    <property type="match status" value="1"/>
</dbReference>
<dbReference type="Pfam" id="PF13181">
    <property type="entry name" value="TPR_8"/>
    <property type="match status" value="1"/>
</dbReference>
<feature type="domain" description="O-GlcNAc transferase C-terminal" evidence="9">
    <location>
        <begin position="587"/>
        <end position="758"/>
    </location>
</feature>
<proteinExistence type="inferred from homology"/>
<dbReference type="Pfam" id="PF13432">
    <property type="entry name" value="TPR_16"/>
    <property type="match status" value="2"/>
</dbReference>
<gene>
    <name evidence="10" type="ORF">HNP48_004185</name>
</gene>
<evidence type="ECO:0000256" key="7">
    <source>
        <dbReference type="ARBA" id="ARBA00022803"/>
    </source>
</evidence>
<name>A0A7X0PGE4_9BURK</name>
<dbReference type="RefSeq" id="WP_184860567.1">
    <property type="nucleotide sequence ID" value="NZ_JACHLK010000008.1"/>
</dbReference>
<comment type="pathway">
    <text evidence="1">Protein modification; protein glycosylation.</text>
</comment>
<comment type="caution">
    <text evidence="10">The sequence shown here is derived from an EMBL/GenBank/DDBJ whole genome shotgun (WGS) entry which is preliminary data.</text>
</comment>
<protein>
    <recommendedName>
        <fullName evidence="3">protein O-GlcNAc transferase</fullName>
        <ecNumber evidence="3">2.4.1.255</ecNumber>
    </recommendedName>
</protein>
<evidence type="ECO:0000256" key="4">
    <source>
        <dbReference type="ARBA" id="ARBA00022676"/>
    </source>
</evidence>
<feature type="repeat" description="TPR" evidence="8">
    <location>
        <begin position="262"/>
        <end position="295"/>
    </location>
</feature>
<evidence type="ECO:0000313" key="10">
    <source>
        <dbReference type="EMBL" id="MBB6561492.1"/>
    </source>
</evidence>
<dbReference type="SUPFAM" id="SSF53756">
    <property type="entry name" value="UDP-Glycosyltransferase/glycogen phosphorylase"/>
    <property type="match status" value="1"/>
</dbReference>
<dbReference type="PROSITE" id="PS50005">
    <property type="entry name" value="TPR"/>
    <property type="match status" value="4"/>
</dbReference>
<organism evidence="10 11">
    <name type="scientific">Acidovorax soli</name>
    <dbReference type="NCBI Taxonomy" id="592050"/>
    <lineage>
        <taxon>Bacteria</taxon>
        <taxon>Pseudomonadati</taxon>
        <taxon>Pseudomonadota</taxon>
        <taxon>Betaproteobacteria</taxon>
        <taxon>Burkholderiales</taxon>
        <taxon>Comamonadaceae</taxon>
        <taxon>Acidovorax</taxon>
    </lineage>
</organism>
<dbReference type="Gene3D" id="1.25.40.10">
    <property type="entry name" value="Tetratricopeptide repeat domain"/>
    <property type="match status" value="2"/>
</dbReference>
<keyword evidence="7 8" id="KW-0802">TPR repeat</keyword>
<dbReference type="InterPro" id="IPR019734">
    <property type="entry name" value="TPR_rpt"/>
</dbReference>
<evidence type="ECO:0000256" key="1">
    <source>
        <dbReference type="ARBA" id="ARBA00004922"/>
    </source>
</evidence>
<keyword evidence="5 10" id="KW-0808">Transferase</keyword>
<dbReference type="InterPro" id="IPR011990">
    <property type="entry name" value="TPR-like_helical_dom_sf"/>
</dbReference>
<dbReference type="Gene3D" id="3.40.50.2000">
    <property type="entry name" value="Glycogen Phosphorylase B"/>
    <property type="match status" value="1"/>
</dbReference>
<keyword evidence="4" id="KW-0328">Glycosyltransferase</keyword>
<sequence length="779" mass="86558">MTDTTTTDRSHHPGQAGAALPVSPVQMLVERSMALAIECHRAGNYPQAEELYRAVLSLDPAHADANHNLGAIAVECGQFLASVPFFQAALEANPKERQYWVSLVDALIQAGEDALAGGVLEDALRAGLAGDAAGELVERLVGAAMERARLARPVVGRMPPREQLAEINRLFEEEKFDAVLRMGRKMTRQFPQCTMGWKSLSAALMRVGQRDKAIEPMQQALALDPGDVDMLSNYGLALSLRGDLVQAEILLRQAVGHGPRFKQGWFNLGIVMRGQARLQAAEAAYRTALEIDPGDVGVLINLSVLLGEMNRLPEAEQYARKAIEVQPGHLQARISMGMLLKDQGRLPEALQALRAAMDLAPADASALSSYLFVANCIPDLDPVDRFAAYQRFNQHFGEPYRHLWRPHSNERNAERRLRVGYVAPVFRNHACRQFLEPLLANHSHERVELFAYSGPYELEDEVTDRYRTYFEHWIDTRDLDDDQLAQRIRDDGIDVLVDIAGHTKGHRLGAFARKPAPVSLHWLDSGYTTGLKAIDYYLTDEPTVPVGQEGLFSEKPWRLPHASLVYRANPGMGEVSELPAMSNGYVTFGTLTRAVRLNERVIRAWSALLQRVPGSRLEINSGNFSQAEVREQWFQRFEAHGVQRERILMGFESPPWNVLRRMDIALDCFPQNSGTTLIESLFMGLPLVTLASAPSMGTLGASVLTSVGYPEWIAYSEEEYVDKLVALASDLPQLAQIRAGLRPKMQSSALMDEAGFARDVEAAYGQMFRAWCDAQPPGR</sequence>
<evidence type="ECO:0000256" key="5">
    <source>
        <dbReference type="ARBA" id="ARBA00022679"/>
    </source>
</evidence>
<dbReference type="PANTHER" id="PTHR44835">
    <property type="entry name" value="UDP-N-ACETYLGLUCOSAMINE--PEPTIDE N-ACETYLGLUCOSAMINYLTRANSFERASE SPINDLY-RELATED"/>
    <property type="match status" value="1"/>
</dbReference>
<evidence type="ECO:0000256" key="8">
    <source>
        <dbReference type="PROSITE-ProRule" id="PRU00339"/>
    </source>
</evidence>
<dbReference type="EC" id="2.4.1.255" evidence="3"/>
<evidence type="ECO:0000256" key="6">
    <source>
        <dbReference type="ARBA" id="ARBA00022737"/>
    </source>
</evidence>
<reference evidence="10 11" key="1">
    <citation type="submission" date="2020-08" db="EMBL/GenBank/DDBJ databases">
        <title>Functional genomics of gut bacteria from endangered species of beetles.</title>
        <authorList>
            <person name="Carlos-Shanley C."/>
        </authorList>
    </citation>
    <scope>NUCLEOTIDE SEQUENCE [LARGE SCALE GENOMIC DNA]</scope>
    <source>
        <strain evidence="10 11">S00198</strain>
    </source>
</reference>
<comment type="similarity">
    <text evidence="2">Belongs to the glycosyltransferase 41 family. O-GlcNAc transferase subfamily.</text>
</comment>
<keyword evidence="6" id="KW-0677">Repeat</keyword>
<evidence type="ECO:0000259" key="9">
    <source>
        <dbReference type="Pfam" id="PF13844"/>
    </source>
</evidence>
<dbReference type="SMART" id="SM00028">
    <property type="entry name" value="TPR"/>
    <property type="match status" value="7"/>
</dbReference>
<feature type="repeat" description="TPR" evidence="8">
    <location>
        <begin position="63"/>
        <end position="96"/>
    </location>
</feature>
<dbReference type="EMBL" id="JACHLK010000008">
    <property type="protein sequence ID" value="MBB6561492.1"/>
    <property type="molecule type" value="Genomic_DNA"/>
</dbReference>
<dbReference type="InterPro" id="IPR029489">
    <property type="entry name" value="OGT/SEC/SPY_C"/>
</dbReference>
<dbReference type="InterPro" id="IPR051939">
    <property type="entry name" value="Glycosyltr_41/O-GlcNAc_trsf"/>
</dbReference>
<accession>A0A7X0PGE4</accession>
<feature type="repeat" description="TPR" evidence="8">
    <location>
        <begin position="330"/>
        <end position="363"/>
    </location>
</feature>
<keyword evidence="11" id="KW-1185">Reference proteome</keyword>
<feature type="repeat" description="TPR" evidence="8">
    <location>
        <begin position="194"/>
        <end position="227"/>
    </location>
</feature>
<feature type="domain" description="O-GlcNAc transferase C-terminal" evidence="9">
    <location>
        <begin position="409"/>
        <end position="562"/>
    </location>
</feature>
<dbReference type="Gene3D" id="3.40.50.11380">
    <property type="match status" value="1"/>
</dbReference>